<evidence type="ECO:0000256" key="4">
    <source>
        <dbReference type="ARBA" id="ARBA00016461"/>
    </source>
</evidence>
<evidence type="ECO:0000256" key="2">
    <source>
        <dbReference type="ARBA" id="ARBA00004377"/>
    </source>
</evidence>
<evidence type="ECO:0000256" key="7">
    <source>
        <dbReference type="ARBA" id="ARBA00022519"/>
    </source>
</evidence>
<keyword evidence="8 12" id="KW-0812">Transmembrane</keyword>
<keyword evidence="10 12" id="KW-1133">Transmembrane helix</keyword>
<dbReference type="GO" id="GO:0015886">
    <property type="term" value="P:heme transport"/>
    <property type="evidence" value="ECO:0007669"/>
    <property type="project" value="InterPro"/>
</dbReference>
<evidence type="ECO:0000313" key="13">
    <source>
        <dbReference type="EMBL" id="SDX50458.1"/>
    </source>
</evidence>
<keyword evidence="9 12" id="KW-0201">Cytochrome c-type biogenesis</keyword>
<evidence type="ECO:0000256" key="1">
    <source>
        <dbReference type="ARBA" id="ARBA00002442"/>
    </source>
</evidence>
<accession>A0A1H3C973</accession>
<name>A0A1H3C973_9RHOB</name>
<proteinExistence type="inferred from homology"/>
<gene>
    <name evidence="13" type="ORF">SAMN04488238_10969</name>
</gene>
<evidence type="ECO:0000256" key="12">
    <source>
        <dbReference type="RuleBase" id="RU363101"/>
    </source>
</evidence>
<comment type="subcellular location">
    <subcellularLocation>
        <location evidence="2 12">Cell inner membrane</location>
        <topology evidence="2 12">Single-pass membrane protein</topology>
    </subcellularLocation>
</comment>
<reference evidence="13 14" key="1">
    <citation type="submission" date="2016-10" db="EMBL/GenBank/DDBJ databases">
        <authorList>
            <person name="de Groot N.N."/>
        </authorList>
    </citation>
    <scope>NUCLEOTIDE SEQUENCE [LARGE SCALE GENOMIC DNA]</scope>
    <source>
        <strain evidence="13 14">CGMCC 1.8894</strain>
    </source>
</reference>
<comment type="similarity">
    <text evidence="3 12">Belongs to the CcmD/CycX/HelD family.</text>
</comment>
<dbReference type="EMBL" id="FNOM01000009">
    <property type="protein sequence ID" value="SDX50458.1"/>
    <property type="molecule type" value="Genomic_DNA"/>
</dbReference>
<dbReference type="Proteomes" id="UP000198539">
    <property type="component" value="Unassembled WGS sequence"/>
</dbReference>
<feature type="transmembrane region" description="Helical" evidence="12">
    <location>
        <begin position="12"/>
        <end position="32"/>
    </location>
</feature>
<comment type="function">
    <text evidence="1 12">Required for the export of heme to the periplasm for the biogenesis of c-type cytochromes.</text>
</comment>
<evidence type="ECO:0000256" key="9">
    <source>
        <dbReference type="ARBA" id="ARBA00022748"/>
    </source>
</evidence>
<evidence type="ECO:0000256" key="10">
    <source>
        <dbReference type="ARBA" id="ARBA00022989"/>
    </source>
</evidence>
<dbReference type="NCBIfam" id="TIGR03141">
    <property type="entry name" value="cytochro_ccmD"/>
    <property type="match status" value="1"/>
</dbReference>
<evidence type="ECO:0000256" key="3">
    <source>
        <dbReference type="ARBA" id="ARBA00008741"/>
    </source>
</evidence>
<keyword evidence="11 12" id="KW-0472">Membrane</keyword>
<keyword evidence="6 12" id="KW-1003">Cell membrane</keyword>
<dbReference type="GO" id="GO:0017004">
    <property type="term" value="P:cytochrome complex assembly"/>
    <property type="evidence" value="ECO:0007669"/>
    <property type="project" value="UniProtKB-KW"/>
</dbReference>
<dbReference type="AlphaFoldDB" id="A0A1H3C973"/>
<evidence type="ECO:0000256" key="6">
    <source>
        <dbReference type="ARBA" id="ARBA00022475"/>
    </source>
</evidence>
<dbReference type="STRING" id="564137.SAMN04488238_10969"/>
<evidence type="ECO:0000256" key="5">
    <source>
        <dbReference type="ARBA" id="ARBA00022448"/>
    </source>
</evidence>
<keyword evidence="7 12" id="KW-0997">Cell inner membrane</keyword>
<dbReference type="InterPro" id="IPR007078">
    <property type="entry name" value="Haem_export_protD_CcmD"/>
</dbReference>
<dbReference type="GO" id="GO:0005886">
    <property type="term" value="C:plasma membrane"/>
    <property type="evidence" value="ECO:0007669"/>
    <property type="project" value="UniProtKB-SubCell"/>
</dbReference>
<dbReference type="Pfam" id="PF04995">
    <property type="entry name" value="CcmD"/>
    <property type="match status" value="1"/>
</dbReference>
<organism evidence="13 14">
    <name type="scientific">Roseicitreum antarcticum</name>
    <dbReference type="NCBI Taxonomy" id="564137"/>
    <lineage>
        <taxon>Bacteria</taxon>
        <taxon>Pseudomonadati</taxon>
        <taxon>Pseudomonadota</taxon>
        <taxon>Alphaproteobacteria</taxon>
        <taxon>Rhodobacterales</taxon>
        <taxon>Paracoccaceae</taxon>
        <taxon>Roseicitreum</taxon>
    </lineage>
</organism>
<keyword evidence="14" id="KW-1185">Reference proteome</keyword>
<evidence type="ECO:0000313" key="14">
    <source>
        <dbReference type="Proteomes" id="UP000198539"/>
    </source>
</evidence>
<protein>
    <recommendedName>
        <fullName evidence="4 12">Heme exporter protein D</fullName>
    </recommendedName>
</protein>
<sequence>MMPDLGRYAFEVTMAYAVSLALVAALVALIWARAARVRRQLDDMENRMKVGPNG</sequence>
<evidence type="ECO:0000256" key="11">
    <source>
        <dbReference type="ARBA" id="ARBA00023136"/>
    </source>
</evidence>
<evidence type="ECO:0000256" key="8">
    <source>
        <dbReference type="ARBA" id="ARBA00022692"/>
    </source>
</evidence>
<dbReference type="RefSeq" id="WP_092891220.1">
    <property type="nucleotide sequence ID" value="NZ_CP061498.1"/>
</dbReference>
<keyword evidence="5 12" id="KW-0813">Transport</keyword>